<gene>
    <name evidence="2" type="ORF">H0E87_031709</name>
</gene>
<evidence type="ECO:0000313" key="2">
    <source>
        <dbReference type="EMBL" id="KAH8479771.1"/>
    </source>
</evidence>
<evidence type="ECO:0000256" key="1">
    <source>
        <dbReference type="SAM" id="MobiDB-lite"/>
    </source>
</evidence>
<comment type="caution">
    <text evidence="2">The sequence shown here is derived from an EMBL/GenBank/DDBJ whole genome shotgun (WGS) entry which is preliminary data.</text>
</comment>
<dbReference type="EMBL" id="JACEGQ020000038">
    <property type="protein sequence ID" value="KAH8479771.1"/>
    <property type="molecule type" value="Genomic_DNA"/>
</dbReference>
<feature type="non-terminal residue" evidence="2">
    <location>
        <position position="1"/>
    </location>
</feature>
<feature type="compositionally biased region" description="Polar residues" evidence="1">
    <location>
        <begin position="16"/>
        <end position="25"/>
    </location>
</feature>
<name>A0A8T2WIK2_POPDE</name>
<reference evidence="2" key="1">
    <citation type="journal article" date="2021" name="J. Hered.">
        <title>Genome Assembly of Salicaceae Populus deltoides (Eastern Cottonwood) I-69 Based on Nanopore Sequencing and Hi-C Technologies.</title>
        <authorList>
            <person name="Bai S."/>
            <person name="Wu H."/>
            <person name="Zhang J."/>
            <person name="Pan Z."/>
            <person name="Zhao W."/>
            <person name="Li Z."/>
            <person name="Tong C."/>
        </authorList>
    </citation>
    <scope>NUCLEOTIDE SEQUENCE</scope>
    <source>
        <tissue evidence="2">Leaf</tissue>
    </source>
</reference>
<accession>A0A8T2WIK2</accession>
<sequence length="95" mass="10144">MTTTNTTAATTNNTAINSSSKNVNQDPGSYFIDVARQYSSPVGGETELGTDGVKHSERWEANSYDIMGMMAIFIVDLEPGRAFGPTFTTNDTVGA</sequence>
<evidence type="ECO:0000313" key="3">
    <source>
        <dbReference type="Proteomes" id="UP000807159"/>
    </source>
</evidence>
<proteinExistence type="predicted"/>
<protein>
    <submittedName>
        <fullName evidence="2">Uncharacterized protein</fullName>
    </submittedName>
</protein>
<dbReference type="Proteomes" id="UP000807159">
    <property type="component" value="Unassembled WGS sequence"/>
</dbReference>
<organism evidence="2 3">
    <name type="scientific">Populus deltoides</name>
    <name type="common">Eastern poplar</name>
    <name type="synonym">Eastern cottonwood</name>
    <dbReference type="NCBI Taxonomy" id="3696"/>
    <lineage>
        <taxon>Eukaryota</taxon>
        <taxon>Viridiplantae</taxon>
        <taxon>Streptophyta</taxon>
        <taxon>Embryophyta</taxon>
        <taxon>Tracheophyta</taxon>
        <taxon>Spermatophyta</taxon>
        <taxon>Magnoliopsida</taxon>
        <taxon>eudicotyledons</taxon>
        <taxon>Gunneridae</taxon>
        <taxon>Pentapetalae</taxon>
        <taxon>rosids</taxon>
        <taxon>fabids</taxon>
        <taxon>Malpighiales</taxon>
        <taxon>Salicaceae</taxon>
        <taxon>Saliceae</taxon>
        <taxon>Populus</taxon>
    </lineage>
</organism>
<feature type="region of interest" description="Disordered" evidence="1">
    <location>
        <begin position="1"/>
        <end position="25"/>
    </location>
</feature>
<keyword evidence="3" id="KW-1185">Reference proteome</keyword>
<dbReference type="AlphaFoldDB" id="A0A8T2WIK2"/>
<feature type="compositionally biased region" description="Low complexity" evidence="1">
    <location>
        <begin position="1"/>
        <end position="15"/>
    </location>
</feature>